<dbReference type="SUPFAM" id="SSF54523">
    <property type="entry name" value="Pili subunits"/>
    <property type="match status" value="1"/>
</dbReference>
<proteinExistence type="predicted"/>
<keyword evidence="1" id="KW-0472">Membrane</keyword>
<dbReference type="EMBL" id="LCBS01000010">
    <property type="protein sequence ID" value="KKS16919.1"/>
    <property type="molecule type" value="Genomic_DNA"/>
</dbReference>
<keyword evidence="1" id="KW-0812">Transmembrane</keyword>
<organism evidence="2 3">
    <name type="scientific">candidate division WWE3 bacterium GW2011_GWB1_41_6</name>
    <dbReference type="NCBI Taxonomy" id="1619112"/>
    <lineage>
        <taxon>Bacteria</taxon>
        <taxon>Katanobacteria</taxon>
    </lineage>
</organism>
<dbReference type="PROSITE" id="PS00409">
    <property type="entry name" value="PROKAR_NTER_METHYL"/>
    <property type="match status" value="1"/>
</dbReference>
<feature type="transmembrane region" description="Helical" evidence="1">
    <location>
        <begin position="21"/>
        <end position="42"/>
    </location>
</feature>
<comment type="caution">
    <text evidence="2">The sequence shown here is derived from an EMBL/GenBank/DDBJ whole genome shotgun (WGS) entry which is preliminary data.</text>
</comment>
<name>A0A0G0WW03_UNCKA</name>
<dbReference type="InterPro" id="IPR012902">
    <property type="entry name" value="N_methyl_site"/>
</dbReference>
<sequence>MMIKTSKPVNNKAAGFTLIELVVVVAILLVTVGIAGDIIISLTRTFGKTQVSNEIESTSNFVLLKLEKEFRSATSVVTPAAVGASGNTLHFINKNGKRVCYVVTAAGLLNRSFDTVNCASQAPLTANDSATGVLVTGTPAFTLTSDKPYVIKINMTFSSATPNPSTTFSGTVTLNNTLVARGSY</sequence>
<reference evidence="2 3" key="1">
    <citation type="journal article" date="2015" name="Nature">
        <title>rRNA introns, odd ribosomes, and small enigmatic genomes across a large radiation of phyla.</title>
        <authorList>
            <person name="Brown C.T."/>
            <person name="Hug L.A."/>
            <person name="Thomas B.C."/>
            <person name="Sharon I."/>
            <person name="Castelle C.J."/>
            <person name="Singh A."/>
            <person name="Wilkins M.J."/>
            <person name="Williams K.H."/>
            <person name="Banfield J.F."/>
        </authorList>
    </citation>
    <scope>NUCLEOTIDE SEQUENCE [LARGE SCALE GENOMIC DNA]</scope>
</reference>
<evidence type="ECO:0000313" key="2">
    <source>
        <dbReference type="EMBL" id="KKS16919.1"/>
    </source>
</evidence>
<dbReference type="Pfam" id="PF07963">
    <property type="entry name" value="N_methyl"/>
    <property type="match status" value="1"/>
</dbReference>
<gene>
    <name evidence="2" type="ORF">UU72_C0010G0031</name>
</gene>
<dbReference type="Proteomes" id="UP000034163">
    <property type="component" value="Unassembled WGS sequence"/>
</dbReference>
<dbReference type="InterPro" id="IPR045584">
    <property type="entry name" value="Pilin-like"/>
</dbReference>
<evidence type="ECO:0000256" key="1">
    <source>
        <dbReference type="SAM" id="Phobius"/>
    </source>
</evidence>
<evidence type="ECO:0008006" key="4">
    <source>
        <dbReference type="Google" id="ProtNLM"/>
    </source>
</evidence>
<protein>
    <recommendedName>
        <fullName evidence="4">Prepilin-type N-terminal cleavage/methylation domain-containing protein</fullName>
    </recommendedName>
</protein>
<evidence type="ECO:0000313" key="3">
    <source>
        <dbReference type="Proteomes" id="UP000034163"/>
    </source>
</evidence>
<dbReference type="NCBIfam" id="TIGR02532">
    <property type="entry name" value="IV_pilin_GFxxxE"/>
    <property type="match status" value="1"/>
</dbReference>
<accession>A0A0G0WW03</accession>
<dbReference type="AlphaFoldDB" id="A0A0G0WW03"/>
<keyword evidence="1" id="KW-1133">Transmembrane helix</keyword>